<accession>A0A8T0E6N5</accession>
<gene>
    <name evidence="1" type="ORF">HNY73_019640</name>
</gene>
<evidence type="ECO:0000313" key="1">
    <source>
        <dbReference type="EMBL" id="KAF8766592.1"/>
    </source>
</evidence>
<organism evidence="1 2">
    <name type="scientific">Argiope bruennichi</name>
    <name type="common">Wasp spider</name>
    <name type="synonym">Aranea bruennichi</name>
    <dbReference type="NCBI Taxonomy" id="94029"/>
    <lineage>
        <taxon>Eukaryota</taxon>
        <taxon>Metazoa</taxon>
        <taxon>Ecdysozoa</taxon>
        <taxon>Arthropoda</taxon>
        <taxon>Chelicerata</taxon>
        <taxon>Arachnida</taxon>
        <taxon>Araneae</taxon>
        <taxon>Araneomorphae</taxon>
        <taxon>Entelegynae</taxon>
        <taxon>Araneoidea</taxon>
        <taxon>Araneidae</taxon>
        <taxon>Argiope</taxon>
    </lineage>
</organism>
<reference evidence="1" key="1">
    <citation type="journal article" date="2020" name="bioRxiv">
        <title>Chromosome-level reference genome of the European wasp spider Argiope bruennichi: a resource for studies on range expansion and evolutionary adaptation.</title>
        <authorList>
            <person name="Sheffer M.M."/>
            <person name="Hoppe A."/>
            <person name="Krehenwinkel H."/>
            <person name="Uhl G."/>
            <person name="Kuss A.W."/>
            <person name="Jensen L."/>
            <person name="Jensen C."/>
            <person name="Gillespie R.G."/>
            <person name="Hoff K.J."/>
            <person name="Prost S."/>
        </authorList>
    </citation>
    <scope>NUCLEOTIDE SEQUENCE</scope>
</reference>
<proteinExistence type="predicted"/>
<protein>
    <submittedName>
        <fullName evidence="1">Uncharacterized protein</fullName>
    </submittedName>
</protein>
<dbReference type="Proteomes" id="UP000807504">
    <property type="component" value="Unassembled WGS sequence"/>
</dbReference>
<reference evidence="1" key="2">
    <citation type="submission" date="2020-06" db="EMBL/GenBank/DDBJ databases">
        <authorList>
            <person name="Sheffer M."/>
        </authorList>
    </citation>
    <scope>NUCLEOTIDE SEQUENCE</scope>
</reference>
<keyword evidence="2" id="KW-1185">Reference proteome</keyword>
<dbReference type="EMBL" id="JABXBU010002230">
    <property type="protein sequence ID" value="KAF8766592.1"/>
    <property type="molecule type" value="Genomic_DNA"/>
</dbReference>
<name>A0A8T0E6N5_ARGBR</name>
<comment type="caution">
    <text evidence="1">The sequence shown here is derived from an EMBL/GenBank/DDBJ whole genome shotgun (WGS) entry which is preliminary data.</text>
</comment>
<sequence length="73" mass="8722">MKKVRPKGSPLDKITFPEFIWYLTHTLERDYDEHWAPYGARFATLVGVDLQFLNWQAGDTKTRFSICFQESWH</sequence>
<dbReference type="AlphaFoldDB" id="A0A8T0E6N5"/>
<evidence type="ECO:0000313" key="2">
    <source>
        <dbReference type="Proteomes" id="UP000807504"/>
    </source>
</evidence>